<evidence type="ECO:0000313" key="3">
    <source>
        <dbReference type="Proteomes" id="UP000024836"/>
    </source>
</evidence>
<accession>A0A058ZLY5</accession>
<keyword evidence="3" id="KW-1185">Reference proteome</keyword>
<feature type="domain" description="Hedgehog/Intein (Hint)" evidence="1">
    <location>
        <begin position="181"/>
        <end position="320"/>
    </location>
</feature>
<dbReference type="Pfam" id="PF13403">
    <property type="entry name" value="Hint_2"/>
    <property type="match status" value="1"/>
</dbReference>
<sequence>MAWITLTDVPTMGDDTAPIVARLLAPFDKGLAADQLLMSGSLYLEAEIGRSDDTEHTLFVLHRKADVTSHISVQMCEDGTLVFARRLGEQHQQVSLRPTAGRPQDGCMRFTISWDCAARIGVFSVEFSSCGTIHQKEFSDPLPWLHADIEALNRRSAQVAFGPALRCLGLSDQQEPVAIMPSFAAGTPVLTPDGFKPVESLAPGDTVLTGDDLDPMTIGSVCTRDVPARGRFQPIRLNAPYLGLWQDVLVAPEQRILITGAEVEFLFGQEAVLVQAYDLLHTGFAITAPVGSTFRYHQIILDQHAMLHVAGAQMESLFIGHLRDSPELLATTVLKSIPPDVLPSHNKLAFPSLRDYEAIMLRAALLSR</sequence>
<dbReference type="Gene3D" id="2.170.16.10">
    <property type="entry name" value="Hedgehog/Intein (Hint) domain"/>
    <property type="match status" value="1"/>
</dbReference>
<evidence type="ECO:0000259" key="1">
    <source>
        <dbReference type="Pfam" id="PF13403"/>
    </source>
</evidence>
<dbReference type="Proteomes" id="UP000024836">
    <property type="component" value="Unassembled WGS sequence"/>
</dbReference>
<comment type="caution">
    <text evidence="2">The sequence shown here is derived from an EMBL/GenBank/DDBJ whole genome shotgun (WGS) entry which is preliminary data.</text>
</comment>
<dbReference type="EMBL" id="AQQY01000003">
    <property type="protein sequence ID" value="KCV82639.1"/>
    <property type="molecule type" value="Genomic_DNA"/>
</dbReference>
<dbReference type="OrthoDB" id="6305173at2"/>
<organism evidence="2 3">
    <name type="scientific">Actibacterium atlanticum</name>
    <dbReference type="NCBI Taxonomy" id="1461693"/>
    <lineage>
        <taxon>Bacteria</taxon>
        <taxon>Pseudomonadati</taxon>
        <taxon>Pseudomonadota</taxon>
        <taxon>Alphaproteobacteria</taxon>
        <taxon>Rhodobacterales</taxon>
        <taxon>Roseobacteraceae</taxon>
        <taxon>Actibacterium</taxon>
    </lineage>
</organism>
<protein>
    <recommendedName>
        <fullName evidence="1">Hedgehog/Intein (Hint) domain-containing protein</fullName>
    </recommendedName>
</protein>
<dbReference type="STRING" id="1461693.ATO10_06841"/>
<name>A0A058ZLY5_9RHOB</name>
<dbReference type="InterPro" id="IPR036844">
    <property type="entry name" value="Hint_dom_sf"/>
</dbReference>
<reference evidence="2 3" key="1">
    <citation type="submission" date="2013-04" db="EMBL/GenBank/DDBJ databases">
        <title>Shimia sp. 22II-S11-Z10 Genome Sequencing.</title>
        <authorList>
            <person name="Lai Q."/>
            <person name="Li G."/>
            <person name="Shao Z."/>
        </authorList>
    </citation>
    <scope>NUCLEOTIDE SEQUENCE [LARGE SCALE GENOMIC DNA]</scope>
    <source>
        <strain evidence="3">22II-S11-Z10</strain>
    </source>
</reference>
<dbReference type="eggNOG" id="COG2931">
    <property type="taxonomic scope" value="Bacteria"/>
</dbReference>
<dbReference type="SUPFAM" id="SSF51294">
    <property type="entry name" value="Hedgehog/intein (Hint) domain"/>
    <property type="match status" value="1"/>
</dbReference>
<gene>
    <name evidence="2" type="ORF">ATO10_06841</name>
</gene>
<proteinExistence type="predicted"/>
<dbReference type="RefSeq" id="WP_051597991.1">
    <property type="nucleotide sequence ID" value="NZ_AQQY01000003.1"/>
</dbReference>
<dbReference type="InterPro" id="IPR028992">
    <property type="entry name" value="Hedgehog/Intein_dom"/>
</dbReference>
<dbReference type="AlphaFoldDB" id="A0A058ZLY5"/>
<evidence type="ECO:0000313" key="2">
    <source>
        <dbReference type="EMBL" id="KCV82639.1"/>
    </source>
</evidence>